<dbReference type="Proteomes" id="UP000634435">
    <property type="component" value="Unassembled WGS sequence"/>
</dbReference>
<comment type="caution">
    <text evidence="1">The sequence shown here is derived from an EMBL/GenBank/DDBJ whole genome shotgun (WGS) entry which is preliminary data.</text>
</comment>
<accession>A0ABQ2D711</accession>
<organism evidence="1 2">
    <name type="scientific">Virgibacillus kapii</name>
    <dbReference type="NCBI Taxonomy" id="1638645"/>
    <lineage>
        <taxon>Bacteria</taxon>
        <taxon>Bacillati</taxon>
        <taxon>Bacillota</taxon>
        <taxon>Bacilli</taxon>
        <taxon>Bacillales</taxon>
        <taxon>Bacillaceae</taxon>
        <taxon>Virgibacillus</taxon>
    </lineage>
</organism>
<evidence type="ECO:0000313" key="1">
    <source>
        <dbReference type="EMBL" id="GGJ48372.1"/>
    </source>
</evidence>
<dbReference type="EMBL" id="BMPN01000001">
    <property type="protein sequence ID" value="GGJ48372.1"/>
    <property type="molecule type" value="Genomic_DNA"/>
</dbReference>
<dbReference type="RefSeq" id="WP_188942084.1">
    <property type="nucleotide sequence ID" value="NZ_BMPN01000001.1"/>
</dbReference>
<keyword evidence="2" id="KW-1185">Reference proteome</keyword>
<protein>
    <submittedName>
        <fullName evidence="1">Uncharacterized protein</fullName>
    </submittedName>
</protein>
<proteinExistence type="predicted"/>
<gene>
    <name evidence="1" type="ORF">GCM10007111_08050</name>
</gene>
<name>A0ABQ2D711_9BACI</name>
<reference evidence="2" key="1">
    <citation type="journal article" date="2019" name="Int. J. Syst. Evol. Microbiol.">
        <title>The Global Catalogue of Microorganisms (GCM) 10K type strain sequencing project: providing services to taxonomists for standard genome sequencing and annotation.</title>
        <authorList>
            <consortium name="The Broad Institute Genomics Platform"/>
            <consortium name="The Broad Institute Genome Sequencing Center for Infectious Disease"/>
            <person name="Wu L."/>
            <person name="Ma J."/>
        </authorList>
    </citation>
    <scope>NUCLEOTIDE SEQUENCE [LARGE SCALE GENOMIC DNA]</scope>
    <source>
        <strain evidence="2">JCM 30071</strain>
    </source>
</reference>
<evidence type="ECO:0000313" key="2">
    <source>
        <dbReference type="Proteomes" id="UP000634435"/>
    </source>
</evidence>
<sequence length="176" mass="20560">MLKSEIRKEREAQILSRLNKLGVSGVWELMRLDVSNLGKSGRHNALRVLNGMEKKGLVDSMTKEVKIFCVAGRGFGHWEHRMMMNKFLIKKGLFEKAKIEPQVKINGQDFRPDFMIPLVNNPKTAKEWAYFEVDRKQKRKANLEKIQRYKEFGLRLEVVCTPERASMWKGCVIHEI</sequence>